<comment type="caution">
    <text evidence="1">The sequence shown here is derived from an EMBL/GenBank/DDBJ whole genome shotgun (WGS) entry which is preliminary data.</text>
</comment>
<evidence type="ECO:0000313" key="1">
    <source>
        <dbReference type="EMBL" id="EKE28662.1"/>
    </source>
</evidence>
<dbReference type="AlphaFoldDB" id="K2G322"/>
<sequence>KPNAESGPTEWEFDFQDILDILEGL</sequence>
<organism evidence="1">
    <name type="scientific">uncultured bacterium</name>
    <name type="common">gcode 4</name>
    <dbReference type="NCBI Taxonomy" id="1234023"/>
    <lineage>
        <taxon>Bacteria</taxon>
        <taxon>environmental samples</taxon>
    </lineage>
</organism>
<name>K2G322_9BACT</name>
<reference evidence="1" key="1">
    <citation type="journal article" date="2012" name="Science">
        <title>Fermentation, hydrogen, and sulfur metabolism in multiple uncultivated bacterial phyla.</title>
        <authorList>
            <person name="Wrighton K.C."/>
            <person name="Thomas B.C."/>
            <person name="Sharon I."/>
            <person name="Miller C.S."/>
            <person name="Castelle C.J."/>
            <person name="VerBerkmoes N.C."/>
            <person name="Wilkins M.J."/>
            <person name="Hettich R.L."/>
            <person name="Lipton M.S."/>
            <person name="Williams K.H."/>
            <person name="Long P.E."/>
            <person name="Banfield J.F."/>
        </authorList>
    </citation>
    <scope>NUCLEOTIDE SEQUENCE [LARGE SCALE GENOMIC DNA]</scope>
</reference>
<protein>
    <submittedName>
        <fullName evidence="1">Uncharacterized protein</fullName>
    </submittedName>
</protein>
<dbReference type="EMBL" id="AMFJ01000308">
    <property type="protein sequence ID" value="EKE28662.1"/>
    <property type="molecule type" value="Genomic_DNA"/>
</dbReference>
<gene>
    <name evidence="1" type="ORF">ACD_3C00034G0001</name>
</gene>
<proteinExistence type="predicted"/>
<accession>K2G322</accession>
<feature type="non-terminal residue" evidence="1">
    <location>
        <position position="1"/>
    </location>
</feature>